<protein>
    <submittedName>
        <fullName evidence="2">Uncharacterized protein</fullName>
    </submittedName>
</protein>
<keyword evidence="3" id="KW-1185">Reference proteome</keyword>
<dbReference type="OrthoDB" id="693145at2759"/>
<evidence type="ECO:0000313" key="2">
    <source>
        <dbReference type="EMBL" id="KAG8100542.1"/>
    </source>
</evidence>
<comment type="caution">
    <text evidence="2">The sequence shown here is derived from an EMBL/GenBank/DDBJ whole genome shotgun (WGS) entry which is preliminary data.</text>
</comment>
<feature type="region of interest" description="Disordered" evidence="1">
    <location>
        <begin position="103"/>
        <end position="124"/>
    </location>
</feature>
<reference evidence="2" key="2">
    <citation type="submission" date="2021-02" db="EMBL/GenBank/DDBJ databases">
        <authorList>
            <person name="Kimball J.A."/>
            <person name="Haas M.W."/>
            <person name="Macchietto M."/>
            <person name="Kono T."/>
            <person name="Duquette J."/>
            <person name="Shao M."/>
        </authorList>
    </citation>
    <scope>NUCLEOTIDE SEQUENCE</scope>
    <source>
        <tissue evidence="2">Fresh leaf tissue</tissue>
    </source>
</reference>
<name>A0A8J6BYU4_ZIZPA</name>
<dbReference type="AlphaFoldDB" id="A0A8J6BYU4"/>
<sequence length="124" mass="13735">MELKNAFSTSSEASLLIKHKTYSIVAFEAKLLLRHHQELTEDHRAEPLPREEGELVWPTVARGKRSRQNSPATTAVGKGRWTHASLASMLDYSGDFGYGSAASTSGGEDAFFFSRGHRPVDDRD</sequence>
<reference evidence="2" key="1">
    <citation type="journal article" date="2021" name="bioRxiv">
        <title>Whole Genome Assembly and Annotation of Northern Wild Rice, Zizania palustris L., Supports a Whole Genome Duplication in the Zizania Genus.</title>
        <authorList>
            <person name="Haas M."/>
            <person name="Kono T."/>
            <person name="Macchietto M."/>
            <person name="Millas R."/>
            <person name="McGilp L."/>
            <person name="Shao M."/>
            <person name="Duquette J."/>
            <person name="Hirsch C.N."/>
            <person name="Kimball J."/>
        </authorList>
    </citation>
    <scope>NUCLEOTIDE SEQUENCE</scope>
    <source>
        <tissue evidence="2">Fresh leaf tissue</tissue>
    </source>
</reference>
<gene>
    <name evidence="2" type="ORF">GUJ93_ZPchr0013g36241</name>
</gene>
<evidence type="ECO:0000313" key="3">
    <source>
        <dbReference type="Proteomes" id="UP000729402"/>
    </source>
</evidence>
<accession>A0A8J6BYU4</accession>
<organism evidence="2 3">
    <name type="scientific">Zizania palustris</name>
    <name type="common">Northern wild rice</name>
    <dbReference type="NCBI Taxonomy" id="103762"/>
    <lineage>
        <taxon>Eukaryota</taxon>
        <taxon>Viridiplantae</taxon>
        <taxon>Streptophyta</taxon>
        <taxon>Embryophyta</taxon>
        <taxon>Tracheophyta</taxon>
        <taxon>Spermatophyta</taxon>
        <taxon>Magnoliopsida</taxon>
        <taxon>Liliopsida</taxon>
        <taxon>Poales</taxon>
        <taxon>Poaceae</taxon>
        <taxon>BOP clade</taxon>
        <taxon>Oryzoideae</taxon>
        <taxon>Oryzeae</taxon>
        <taxon>Zizaniinae</taxon>
        <taxon>Zizania</taxon>
    </lineage>
</organism>
<proteinExistence type="predicted"/>
<feature type="region of interest" description="Disordered" evidence="1">
    <location>
        <begin position="43"/>
        <end position="77"/>
    </location>
</feature>
<evidence type="ECO:0000256" key="1">
    <source>
        <dbReference type="SAM" id="MobiDB-lite"/>
    </source>
</evidence>
<dbReference type="EMBL" id="JAAALK010000079">
    <property type="protein sequence ID" value="KAG8100542.1"/>
    <property type="molecule type" value="Genomic_DNA"/>
</dbReference>
<feature type="compositionally biased region" description="Basic and acidic residues" evidence="1">
    <location>
        <begin position="43"/>
        <end position="53"/>
    </location>
</feature>
<dbReference type="Proteomes" id="UP000729402">
    <property type="component" value="Unassembled WGS sequence"/>
</dbReference>